<evidence type="ECO:0000259" key="1">
    <source>
        <dbReference type="Pfam" id="PF08241"/>
    </source>
</evidence>
<dbReference type="EMBL" id="QWLV01000008">
    <property type="protein sequence ID" value="RHW16667.1"/>
    <property type="molecule type" value="Genomic_DNA"/>
</dbReference>
<proteinExistence type="predicted"/>
<reference evidence="2 3" key="1">
    <citation type="submission" date="2018-08" db="EMBL/GenBank/DDBJ databases">
        <title>The multiple taxonomic identification of Sphingomonas gilva.</title>
        <authorList>
            <person name="Zhu D."/>
            <person name="Zheng S."/>
        </authorList>
    </citation>
    <scope>NUCLEOTIDE SEQUENCE [LARGE SCALE GENOMIC DNA]</scope>
    <source>
        <strain evidence="2 3">ZDH117</strain>
    </source>
</reference>
<name>A0A396RK95_9SPHN</name>
<dbReference type="InterPro" id="IPR029063">
    <property type="entry name" value="SAM-dependent_MTases_sf"/>
</dbReference>
<dbReference type="Proteomes" id="UP000266693">
    <property type="component" value="Unassembled WGS sequence"/>
</dbReference>
<keyword evidence="3" id="KW-1185">Reference proteome</keyword>
<dbReference type="CDD" id="cd02440">
    <property type="entry name" value="AdoMet_MTases"/>
    <property type="match status" value="1"/>
</dbReference>
<feature type="domain" description="Methyltransferase type 11" evidence="1">
    <location>
        <begin position="78"/>
        <end position="116"/>
    </location>
</feature>
<keyword evidence="2" id="KW-0489">Methyltransferase</keyword>
<dbReference type="Pfam" id="PF08241">
    <property type="entry name" value="Methyltransf_11"/>
    <property type="match status" value="1"/>
</dbReference>
<dbReference type="InterPro" id="IPR013216">
    <property type="entry name" value="Methyltransf_11"/>
</dbReference>
<dbReference type="GO" id="GO:0032259">
    <property type="term" value="P:methylation"/>
    <property type="evidence" value="ECO:0007669"/>
    <property type="project" value="UniProtKB-KW"/>
</dbReference>
<dbReference type="Gene3D" id="3.40.50.150">
    <property type="entry name" value="Vaccinia Virus protein VP39"/>
    <property type="match status" value="1"/>
</dbReference>
<dbReference type="OrthoDB" id="163232at2"/>
<gene>
    <name evidence="2" type="ORF">D1610_14850</name>
</gene>
<keyword evidence="2" id="KW-0808">Transferase</keyword>
<protein>
    <submittedName>
        <fullName evidence="2">Methyltransferase domain-containing protein</fullName>
    </submittedName>
</protein>
<organism evidence="2 3">
    <name type="scientific">Sphingomonas gilva</name>
    <dbReference type="NCBI Taxonomy" id="2305907"/>
    <lineage>
        <taxon>Bacteria</taxon>
        <taxon>Pseudomonadati</taxon>
        <taxon>Pseudomonadota</taxon>
        <taxon>Alphaproteobacteria</taxon>
        <taxon>Sphingomonadales</taxon>
        <taxon>Sphingomonadaceae</taxon>
        <taxon>Sphingomonas</taxon>
    </lineage>
</organism>
<comment type="caution">
    <text evidence="2">The sequence shown here is derived from an EMBL/GenBank/DDBJ whole genome shotgun (WGS) entry which is preliminary data.</text>
</comment>
<dbReference type="SUPFAM" id="SSF53335">
    <property type="entry name" value="S-adenosyl-L-methionine-dependent methyltransferases"/>
    <property type="match status" value="1"/>
</dbReference>
<accession>A0A396RK95</accession>
<evidence type="ECO:0000313" key="2">
    <source>
        <dbReference type="EMBL" id="RHW16667.1"/>
    </source>
</evidence>
<dbReference type="AlphaFoldDB" id="A0A396RK95"/>
<sequence length="250" mass="28240">MHSASFDKMMSFFRSYRGQFPTLEGKTRVLEVGSKSYREQDTYRSIVEDDREIYTGLDLEAGKNVDIVPSNPYVWEEIADASFDVCISGQTFEHNPFFWVTACEIARVLVPGGYTCIIAPGGGQVHRFPVDCYRYYPDSWAAIAALAGLEISEVYFETDEVALRVKGGRWRDSMLIARKPLQTDEAAARRRQQVVQPFKEGFGSFEAIGHKYGPAVEDYVARTKVPPLRAIRQKVGRRISPFGVLGIYRG</sequence>
<evidence type="ECO:0000313" key="3">
    <source>
        <dbReference type="Proteomes" id="UP000266693"/>
    </source>
</evidence>
<dbReference type="GO" id="GO:0008757">
    <property type="term" value="F:S-adenosylmethionine-dependent methyltransferase activity"/>
    <property type="evidence" value="ECO:0007669"/>
    <property type="project" value="InterPro"/>
</dbReference>